<dbReference type="Gene3D" id="3.30.70.2120">
    <property type="match status" value="1"/>
</dbReference>
<gene>
    <name evidence="7" type="ORF">L196_04421</name>
</gene>
<evidence type="ECO:0000256" key="3">
    <source>
        <dbReference type="ARBA" id="ARBA00023143"/>
    </source>
</evidence>
<dbReference type="EMBL" id="ASHL01000002">
    <property type="protein sequence ID" value="EPD13751.1"/>
    <property type="molecule type" value="Genomic_DNA"/>
</dbReference>
<sequence>MPQFINSNIASLTAQRNLDTSQSSLNTSLQRLSSGLRINSAKDDAAGLAISERFTTQIRGLNQASRNANDAISLSQTAEGALGEIGNNLQRIRELAIQSANSTNSSSDRAALNLEVQQRLAEIDRVAGQTSFNGQKILDGTFGSAQFQVGANVGETISLDLSTSTRLDSIGAVATATSSTNLTDLIDGTAATFTTAAAGLVADYSTVPATAGSDTITFANAPAAANDTITVEGVVFTFQDAGSGNADVYTVVDANNVTIATDFAADSVATNADSFAAAFAAAKADSLTTSALSGLTTESDNTDTVTLSDVNEGTAATVGRTVSASFATPGNIAIVQDVTGSDADTSANSNFTVTAPGGSLFTVTLDTNITDAADLLAAITGSTGYASAGFTAESDGTNITFTDEDASTGNFALAGSETVTAITDGDVAGVAGTSVTVAGDFSIQIGTQTAFTVADSTYTTAQSLVDAINTALNGEGSAALNTDGTLNVVSNESITVTGTTGLTTLGLASSTDVSGSLSTAAVDTVANSETTIRQVDSALTAVSSLRSTFGAIQNRFESTIANLATTSENLSAARSRIQDADFAAETAALTRAQILQQAGVSILSQANSLPQNVLALLQ</sequence>
<dbReference type="GO" id="GO:0005576">
    <property type="term" value="C:extracellular region"/>
    <property type="evidence" value="ECO:0007669"/>
    <property type="project" value="UniProtKB-SubCell"/>
</dbReference>
<dbReference type="PRINTS" id="PR00207">
    <property type="entry name" value="FLAGELLIN"/>
</dbReference>
<keyword evidence="7" id="KW-0966">Cell projection</keyword>
<dbReference type="GO" id="GO:0009288">
    <property type="term" value="C:bacterial-type flagellum"/>
    <property type="evidence" value="ECO:0007669"/>
    <property type="project" value="UniProtKB-SubCell"/>
</dbReference>
<feature type="domain" description="Flagellin N-terminal" evidence="5">
    <location>
        <begin position="5"/>
        <end position="141"/>
    </location>
</feature>
<dbReference type="AlphaFoldDB" id="A0AB33Z498"/>
<keyword evidence="2 4" id="KW-0964">Secreted</keyword>
<reference evidence="7 8" key="1">
    <citation type="journal article" date="2013" name="Genome Announc.">
        <title>Genome Sequence of the Pyrene- and Fluoranthene-Degrading Bacterium Cycloclasticus sp. Strain PY97M.</title>
        <authorList>
            <person name="Cui Z."/>
            <person name="Xu G."/>
            <person name="Li Q."/>
            <person name="Gao W."/>
            <person name="Zheng L."/>
        </authorList>
    </citation>
    <scope>NUCLEOTIDE SEQUENCE [LARGE SCALE GENOMIC DNA]</scope>
    <source>
        <strain evidence="7 8">PY97M</strain>
    </source>
</reference>
<comment type="subcellular location">
    <subcellularLocation>
        <location evidence="4">Secreted</location>
    </subcellularLocation>
    <subcellularLocation>
        <location evidence="4">Bacterial flagellum</location>
    </subcellularLocation>
</comment>
<name>A0AB33Z498_9GAMM</name>
<dbReference type="Gene3D" id="1.20.1330.10">
    <property type="entry name" value="f41 fragment of flagellin, N-terminal domain"/>
    <property type="match status" value="2"/>
</dbReference>
<keyword evidence="7" id="KW-0282">Flagellum</keyword>
<comment type="similarity">
    <text evidence="1 4">Belongs to the bacterial flagellin family.</text>
</comment>
<dbReference type="InterPro" id="IPR001029">
    <property type="entry name" value="Flagellin_N"/>
</dbReference>
<evidence type="ECO:0000256" key="4">
    <source>
        <dbReference type="RuleBase" id="RU362073"/>
    </source>
</evidence>
<dbReference type="Pfam" id="PF00700">
    <property type="entry name" value="Flagellin_C"/>
    <property type="match status" value="1"/>
</dbReference>
<comment type="caution">
    <text evidence="7">The sequence shown here is derived from an EMBL/GenBank/DDBJ whole genome shotgun (WGS) entry which is preliminary data.</text>
</comment>
<dbReference type="Gene3D" id="6.10.10.10">
    <property type="entry name" value="Flagellar export chaperone, C-terminal domain"/>
    <property type="match status" value="1"/>
</dbReference>
<dbReference type="PANTHER" id="PTHR42792:SF2">
    <property type="entry name" value="FLAGELLIN"/>
    <property type="match status" value="1"/>
</dbReference>
<dbReference type="GO" id="GO:0005198">
    <property type="term" value="F:structural molecule activity"/>
    <property type="evidence" value="ECO:0007669"/>
    <property type="project" value="UniProtKB-UniRule"/>
</dbReference>
<proteinExistence type="inferred from homology"/>
<evidence type="ECO:0000313" key="7">
    <source>
        <dbReference type="EMBL" id="EPD13751.1"/>
    </source>
</evidence>
<dbReference type="SUPFAM" id="SSF64518">
    <property type="entry name" value="Phase 1 flagellin"/>
    <property type="match status" value="2"/>
</dbReference>
<dbReference type="Proteomes" id="UP000015462">
    <property type="component" value="Unassembled WGS sequence"/>
</dbReference>
<dbReference type="PANTHER" id="PTHR42792">
    <property type="entry name" value="FLAGELLIN"/>
    <property type="match status" value="1"/>
</dbReference>
<accession>A0AB33Z498</accession>
<evidence type="ECO:0000313" key="8">
    <source>
        <dbReference type="Proteomes" id="UP000015462"/>
    </source>
</evidence>
<dbReference type="InterPro" id="IPR001492">
    <property type="entry name" value="Flagellin"/>
</dbReference>
<feature type="domain" description="Flagellin C-terminal" evidence="6">
    <location>
        <begin position="533"/>
        <end position="617"/>
    </location>
</feature>
<evidence type="ECO:0000256" key="2">
    <source>
        <dbReference type="ARBA" id="ARBA00022525"/>
    </source>
</evidence>
<organism evidence="7 8">
    <name type="scientific">Cycloclasticus pugetii</name>
    <dbReference type="NCBI Taxonomy" id="34068"/>
    <lineage>
        <taxon>Bacteria</taxon>
        <taxon>Pseudomonadati</taxon>
        <taxon>Pseudomonadota</taxon>
        <taxon>Gammaproteobacteria</taxon>
        <taxon>Thiotrichales</taxon>
        <taxon>Piscirickettsiaceae</taxon>
        <taxon>Cycloclasticus</taxon>
    </lineage>
</organism>
<evidence type="ECO:0000256" key="1">
    <source>
        <dbReference type="ARBA" id="ARBA00005709"/>
    </source>
</evidence>
<dbReference type="RefSeq" id="WP_015006210.1">
    <property type="nucleotide sequence ID" value="NZ_KE646806.1"/>
</dbReference>
<keyword evidence="3 4" id="KW-0975">Bacterial flagellum</keyword>
<keyword evidence="8" id="KW-1185">Reference proteome</keyword>
<dbReference type="Pfam" id="PF00669">
    <property type="entry name" value="Flagellin_N"/>
    <property type="match status" value="1"/>
</dbReference>
<dbReference type="InterPro" id="IPR046358">
    <property type="entry name" value="Flagellin_C"/>
</dbReference>
<protein>
    <recommendedName>
        <fullName evidence="4">Flagellin</fullName>
    </recommendedName>
</protein>
<evidence type="ECO:0000259" key="6">
    <source>
        <dbReference type="Pfam" id="PF00700"/>
    </source>
</evidence>
<evidence type="ECO:0000259" key="5">
    <source>
        <dbReference type="Pfam" id="PF00669"/>
    </source>
</evidence>
<comment type="function">
    <text evidence="4">Flagellin is the subunit protein which polymerizes to form the filaments of bacterial flagella.</text>
</comment>
<dbReference type="InterPro" id="IPR042187">
    <property type="entry name" value="Flagellin_C_sub2"/>
</dbReference>
<keyword evidence="7" id="KW-0969">Cilium</keyword>